<dbReference type="RefSeq" id="WP_073087480.1">
    <property type="nucleotide sequence ID" value="NZ_FQWS01000003.1"/>
</dbReference>
<evidence type="ECO:0000313" key="2">
    <source>
        <dbReference type="EMBL" id="SHH75857.1"/>
    </source>
</evidence>
<dbReference type="OrthoDB" id="384721at2"/>
<reference evidence="3" key="1">
    <citation type="submission" date="2016-11" db="EMBL/GenBank/DDBJ databases">
        <authorList>
            <person name="Varghese N."/>
            <person name="Submissions S."/>
        </authorList>
    </citation>
    <scope>NUCLEOTIDE SEQUENCE [LARGE SCALE GENOMIC DNA]</scope>
    <source>
        <strain evidence="3">DSM 25330</strain>
    </source>
</reference>
<name>A0A1M5VKV8_9FLAO</name>
<dbReference type="PROSITE" id="PS51704">
    <property type="entry name" value="GP_PDE"/>
    <property type="match status" value="1"/>
</dbReference>
<sequence length="287" mass="32267">MRFIYLFVIGILFLGCKTEKKETQSKDSVLLETFRYSNNQAPQISVHRGGKAIKKYPENCLETIQYVNNQMKAIYEIDVAKTKDGKLVLLHDNSIDRTTTGTGLVKNKTYSELKAFNLVDDFGNETQFKIPLFKDVLDWSKTNNVVLSVDIKRSVPQSEVIEAIKAANAEDVCIIITYDLSQAKSAYETAPDMLLSVSARNELELNALLASDIPTKNMIAFTGTRLSNKSLFDKLHENDILTMLGTLGNLDKRAEVRGDEIYKQWLQLGADMLATDRPFAVAEVLKK</sequence>
<gene>
    <name evidence="2" type="ORF">SAMN05444148_2730</name>
</gene>
<dbReference type="AlphaFoldDB" id="A0A1M5VKV8"/>
<keyword evidence="3" id="KW-1185">Reference proteome</keyword>
<dbReference type="GO" id="GO:0070291">
    <property type="term" value="P:N-acylethanolamine metabolic process"/>
    <property type="evidence" value="ECO:0007669"/>
    <property type="project" value="TreeGrafter"/>
</dbReference>
<dbReference type="STRING" id="1089305.SAMN05444148_2730"/>
<dbReference type="SUPFAM" id="SSF51695">
    <property type="entry name" value="PLC-like phosphodiesterases"/>
    <property type="match status" value="1"/>
</dbReference>
<protein>
    <submittedName>
        <fullName evidence="2">Glycerophosphoryl diester phosphodiesterase</fullName>
    </submittedName>
</protein>
<dbReference type="GO" id="GO:0005886">
    <property type="term" value="C:plasma membrane"/>
    <property type="evidence" value="ECO:0007669"/>
    <property type="project" value="TreeGrafter"/>
</dbReference>
<feature type="domain" description="GP-PDE" evidence="1">
    <location>
        <begin position="42"/>
        <end position="285"/>
    </location>
</feature>
<dbReference type="InterPro" id="IPR030395">
    <property type="entry name" value="GP_PDE_dom"/>
</dbReference>
<dbReference type="GO" id="GO:0006644">
    <property type="term" value="P:phospholipid metabolic process"/>
    <property type="evidence" value="ECO:0007669"/>
    <property type="project" value="TreeGrafter"/>
</dbReference>
<evidence type="ECO:0000259" key="1">
    <source>
        <dbReference type="PROSITE" id="PS51704"/>
    </source>
</evidence>
<dbReference type="EMBL" id="FQWS01000003">
    <property type="protein sequence ID" value="SHH75857.1"/>
    <property type="molecule type" value="Genomic_DNA"/>
</dbReference>
<organism evidence="2 3">
    <name type="scientific">Winogradskyella jejuensis</name>
    <dbReference type="NCBI Taxonomy" id="1089305"/>
    <lineage>
        <taxon>Bacteria</taxon>
        <taxon>Pseudomonadati</taxon>
        <taxon>Bacteroidota</taxon>
        <taxon>Flavobacteriia</taxon>
        <taxon>Flavobacteriales</taxon>
        <taxon>Flavobacteriaceae</taxon>
        <taxon>Winogradskyella</taxon>
    </lineage>
</organism>
<accession>A0A1M5VKV8</accession>
<dbReference type="Gene3D" id="3.20.20.190">
    <property type="entry name" value="Phosphatidylinositol (PI) phosphodiesterase"/>
    <property type="match status" value="1"/>
</dbReference>
<dbReference type="GO" id="GO:0008889">
    <property type="term" value="F:glycerophosphodiester phosphodiesterase activity"/>
    <property type="evidence" value="ECO:0007669"/>
    <property type="project" value="TreeGrafter"/>
</dbReference>
<dbReference type="PANTHER" id="PTHR46320">
    <property type="entry name" value="GLYCEROPHOSPHODIESTER PHOSPHODIESTERASE 1"/>
    <property type="match status" value="1"/>
</dbReference>
<dbReference type="CDD" id="cd08566">
    <property type="entry name" value="GDPD_AtGDE_like"/>
    <property type="match status" value="1"/>
</dbReference>
<evidence type="ECO:0000313" key="3">
    <source>
        <dbReference type="Proteomes" id="UP000184522"/>
    </source>
</evidence>
<dbReference type="PROSITE" id="PS51257">
    <property type="entry name" value="PROKAR_LIPOPROTEIN"/>
    <property type="match status" value="1"/>
</dbReference>
<dbReference type="GO" id="GO:0006580">
    <property type="term" value="P:ethanolamine metabolic process"/>
    <property type="evidence" value="ECO:0007669"/>
    <property type="project" value="TreeGrafter"/>
</dbReference>
<dbReference type="InterPro" id="IPR017946">
    <property type="entry name" value="PLC-like_Pdiesterase_TIM-brl"/>
</dbReference>
<dbReference type="Pfam" id="PF03009">
    <property type="entry name" value="GDPD"/>
    <property type="match status" value="1"/>
</dbReference>
<proteinExistence type="predicted"/>
<dbReference type="PANTHER" id="PTHR46320:SF1">
    <property type="entry name" value="GLYCEROPHOSPHODIESTER PHOSPHODIESTERASE 1"/>
    <property type="match status" value="1"/>
</dbReference>
<dbReference type="Proteomes" id="UP000184522">
    <property type="component" value="Unassembled WGS sequence"/>
</dbReference>